<reference evidence="2" key="2">
    <citation type="journal article" date="2022" name="Sci. Rep.">
        <title>In silico prediction of the enzymes involved in the degradation of the herbicide molinate by Gulosibacter molinativorax ON4T.</title>
        <authorList>
            <person name="Lopes A.R."/>
            <person name="Bunin E."/>
            <person name="Viana A.T."/>
            <person name="Froufe H."/>
            <person name="Munoz-Merida A."/>
            <person name="Pinho D."/>
            <person name="Figueiredo J."/>
            <person name="Barroso C."/>
            <person name="Vaz-Moreira I."/>
            <person name="Bellanger X."/>
            <person name="Egas C."/>
            <person name="Nunes O.C."/>
        </authorList>
    </citation>
    <scope>NUCLEOTIDE SEQUENCE</scope>
    <source>
        <strain evidence="2">ON4</strain>
    </source>
</reference>
<dbReference type="Proteomes" id="UP001170379">
    <property type="component" value="Unassembled WGS sequence"/>
</dbReference>
<dbReference type="PANTHER" id="PTHR42941:SF1">
    <property type="entry name" value="SLL1037 PROTEIN"/>
    <property type="match status" value="1"/>
</dbReference>
<dbReference type="PROSITE" id="PS51318">
    <property type="entry name" value="TAT"/>
    <property type="match status" value="1"/>
</dbReference>
<dbReference type="InterPro" id="IPR011852">
    <property type="entry name" value="TRAP_TAXI"/>
</dbReference>
<protein>
    <submittedName>
        <fullName evidence="2">TRAP transporter substrate-binding protein</fullName>
    </submittedName>
</protein>
<evidence type="ECO:0000313" key="3">
    <source>
        <dbReference type="Proteomes" id="UP001170379"/>
    </source>
</evidence>
<gene>
    <name evidence="2" type="ORF">C7K25_10100</name>
</gene>
<feature type="chain" id="PRO_5047452816" evidence="1">
    <location>
        <begin position="21"/>
        <end position="323"/>
    </location>
</feature>
<dbReference type="Pfam" id="PF16868">
    <property type="entry name" value="NMT1_3"/>
    <property type="match status" value="1"/>
</dbReference>
<dbReference type="InterPro" id="IPR006311">
    <property type="entry name" value="TAT_signal"/>
</dbReference>
<evidence type="ECO:0000256" key="1">
    <source>
        <dbReference type="SAM" id="SignalP"/>
    </source>
</evidence>
<organism evidence="2 3">
    <name type="scientific">Gulosibacter molinativorax</name>
    <dbReference type="NCBI Taxonomy" id="256821"/>
    <lineage>
        <taxon>Bacteria</taxon>
        <taxon>Bacillati</taxon>
        <taxon>Actinomycetota</taxon>
        <taxon>Actinomycetes</taxon>
        <taxon>Micrococcales</taxon>
        <taxon>Microbacteriaceae</taxon>
        <taxon>Gulosibacter</taxon>
    </lineage>
</organism>
<proteinExistence type="predicted"/>
<reference evidence="2" key="1">
    <citation type="submission" date="2018-03" db="EMBL/GenBank/DDBJ databases">
        <authorList>
            <person name="Nunes O.C."/>
            <person name="Lopes A.R."/>
            <person name="Froufe H."/>
            <person name="Munoz-Merida A."/>
            <person name="Barroso C."/>
            <person name="Egas C."/>
        </authorList>
    </citation>
    <scope>NUCLEOTIDE SEQUENCE</scope>
    <source>
        <strain evidence="2">ON4</strain>
    </source>
</reference>
<comment type="caution">
    <text evidence="2">The sequence shown here is derived from an EMBL/GenBank/DDBJ whole genome shotgun (WGS) entry which is preliminary data.</text>
</comment>
<dbReference type="Gene3D" id="3.40.190.10">
    <property type="entry name" value="Periplasmic binding protein-like II"/>
    <property type="match status" value="2"/>
</dbReference>
<dbReference type="EMBL" id="PXVD01000015">
    <property type="protein sequence ID" value="MDJ1371714.1"/>
    <property type="molecule type" value="Genomic_DNA"/>
</dbReference>
<dbReference type="PROSITE" id="PS51257">
    <property type="entry name" value="PROKAR_LIPOPROTEIN"/>
    <property type="match status" value="1"/>
</dbReference>
<name>A0ABT7CA90_9MICO</name>
<keyword evidence="1" id="KW-0732">Signal</keyword>
<dbReference type="NCBIfam" id="TIGR02122">
    <property type="entry name" value="TRAP_TAXI"/>
    <property type="match status" value="1"/>
</dbReference>
<evidence type="ECO:0000313" key="2">
    <source>
        <dbReference type="EMBL" id="MDJ1371714.1"/>
    </source>
</evidence>
<feature type="signal peptide" evidence="1">
    <location>
        <begin position="1"/>
        <end position="20"/>
    </location>
</feature>
<keyword evidence="3" id="KW-1185">Reference proteome</keyword>
<dbReference type="SUPFAM" id="SSF53850">
    <property type="entry name" value="Periplasmic binding protein-like II"/>
    <property type="match status" value="1"/>
</dbReference>
<dbReference type="RefSeq" id="WP_051266895.1">
    <property type="nucleotide sequence ID" value="NZ_CP028426.1"/>
</dbReference>
<dbReference type="PANTHER" id="PTHR42941">
    <property type="entry name" value="SLL1037 PROTEIN"/>
    <property type="match status" value="1"/>
</dbReference>
<sequence length="323" mass="33675">MTLVSRRTVLLTLGATVSTALTTSLFGCATGTQSSAIRLAAGEAGGQYFEFAGLLSAALRRRRALELEAVATSGSVENLDLLKTGTVDLAMSLADTATGSGHVFSTENGSAEYVAIGRVYQNYLQCIVRRDSDVQRFEDLVGRRISIGATGSGSAFTTRRILAVTGLDAGSNAPVLTEQLLEGAGASLASGEIDALFWSGGVPTAILESVGAVTPLRILDLAEQFAQLSDAYPNLYRLAEIPAGVYGSTTPTQTIGIANFLLTRPDLADATIASIVDVLVQDAASLVPEGSVGVQYLTLAGLIDTSPIALHPAALRRYRELYG</sequence>
<accession>A0ABT7CA90</accession>